<comment type="caution">
    <text evidence="1">The sequence shown here is derived from an EMBL/GenBank/DDBJ whole genome shotgun (WGS) entry which is preliminary data.</text>
</comment>
<evidence type="ECO:0000313" key="2">
    <source>
        <dbReference type="Proteomes" id="UP000004160"/>
    </source>
</evidence>
<dbReference type="Proteomes" id="UP000004160">
    <property type="component" value="Unassembled WGS sequence"/>
</dbReference>
<organism evidence="1 2">
    <name type="scientific">Fusobacterium animalis 11_3_2</name>
    <dbReference type="NCBI Taxonomy" id="457403"/>
    <lineage>
        <taxon>Bacteria</taxon>
        <taxon>Fusobacteriati</taxon>
        <taxon>Fusobacteriota</taxon>
        <taxon>Fusobacteriia</taxon>
        <taxon>Fusobacteriales</taxon>
        <taxon>Fusobacteriaceae</taxon>
        <taxon>Fusobacterium</taxon>
    </lineage>
</organism>
<protein>
    <submittedName>
        <fullName evidence="1">Uncharacterized protein</fullName>
    </submittedName>
</protein>
<evidence type="ECO:0000313" key="1">
    <source>
        <dbReference type="EMBL" id="EGN66635.1"/>
    </source>
</evidence>
<gene>
    <name evidence="1" type="ORF">HMPREF0401_01604</name>
</gene>
<proteinExistence type="predicted"/>
<dbReference type="PATRIC" id="fig|457403.8.peg.1618"/>
<reference evidence="1" key="1">
    <citation type="submission" date="2011-05" db="EMBL/GenBank/DDBJ databases">
        <title>The Genome Sequence of Fusobacterium sp. 11_3_2.</title>
        <authorList>
            <consortium name="The Broad Institute Genome Sequencing Platform"/>
            <person name="Earl A."/>
            <person name="Ward D."/>
            <person name="Feldgarden M."/>
            <person name="Gevers D."/>
            <person name="Sibley C.D."/>
            <person name="White A.P."/>
            <person name="Crowley S."/>
            <person name="Surette M."/>
            <person name="Strauss J.C."/>
            <person name="Ambrose C.E."/>
            <person name="Allen-Vercoe E."/>
            <person name="Young S.K."/>
            <person name="Zeng Q."/>
            <person name="Gargeya S."/>
            <person name="Fitzgerald M."/>
            <person name="Haas B."/>
            <person name="Abouelleil A."/>
            <person name="Alvarado L."/>
            <person name="Arachchi H.M."/>
            <person name="Berlin A."/>
            <person name="Brown A."/>
            <person name="Chapman S.B."/>
            <person name="Chen Z."/>
            <person name="Dunbar C."/>
            <person name="Freedman E."/>
            <person name="Gearin G."/>
            <person name="Gellesch M."/>
            <person name="Goldberg J."/>
            <person name="Griggs A."/>
            <person name="Gujja S."/>
            <person name="Heiman D."/>
            <person name="Howarth C."/>
            <person name="Larson L."/>
            <person name="Lui A."/>
            <person name="MacDonald P.J.P."/>
            <person name="Mehta T."/>
            <person name="Montmayeur A."/>
            <person name="Murphy C."/>
            <person name="Neiman D."/>
            <person name="Pearson M."/>
            <person name="Priest M."/>
            <person name="Roberts A."/>
            <person name="Saif S."/>
            <person name="Shea T."/>
            <person name="Shenoy N."/>
            <person name="Sisk P."/>
            <person name="Stolte C."/>
            <person name="Sykes S."/>
            <person name="Wortman J."/>
            <person name="Nusbaum C."/>
            <person name="Birren B."/>
        </authorList>
    </citation>
    <scope>NUCLEOTIDE SEQUENCE [LARGE SCALE GENOMIC DNA]</scope>
    <source>
        <strain evidence="1">11_3_2</strain>
    </source>
</reference>
<keyword evidence="2" id="KW-1185">Reference proteome</keyword>
<accession>F7L183</accession>
<dbReference type="HOGENOM" id="CLU_200399_0_0_0"/>
<dbReference type="EMBL" id="ACUO01000022">
    <property type="protein sequence ID" value="EGN66635.1"/>
    <property type="molecule type" value="Genomic_DNA"/>
</dbReference>
<name>F7L183_9FUSO</name>
<dbReference type="AlphaFoldDB" id="F7L183"/>
<sequence length="70" mass="8270">MGLMVEYLQELRVKDGNNIRIINSHIFKEKCMSDDELEAKKVEFSRYMQELYSSEGIKLEILENIITEVN</sequence>